<evidence type="ECO:0000313" key="3">
    <source>
        <dbReference type="EMBL" id="NMM64219.1"/>
    </source>
</evidence>
<evidence type="ECO:0008006" key="5">
    <source>
        <dbReference type="Google" id="ProtNLM"/>
    </source>
</evidence>
<keyword evidence="2" id="KW-0472">Membrane</keyword>
<evidence type="ECO:0000256" key="2">
    <source>
        <dbReference type="SAM" id="Phobius"/>
    </source>
</evidence>
<dbReference type="Proteomes" id="UP000537131">
    <property type="component" value="Unassembled WGS sequence"/>
</dbReference>
<evidence type="ECO:0000256" key="1">
    <source>
        <dbReference type="SAM" id="Coils"/>
    </source>
</evidence>
<keyword evidence="1" id="KW-0175">Coiled coil</keyword>
<protein>
    <recommendedName>
        <fullName evidence="5">RDD domain-containing protein</fullName>
    </recommendedName>
</protein>
<name>A0A7Y0EIR2_9CLOT</name>
<proteinExistence type="predicted"/>
<feature type="transmembrane region" description="Helical" evidence="2">
    <location>
        <begin position="110"/>
        <end position="130"/>
    </location>
</feature>
<keyword evidence="4" id="KW-1185">Reference proteome</keyword>
<dbReference type="AlphaFoldDB" id="A0A7Y0EIR2"/>
<accession>A0A7Y0EIR2</accession>
<keyword evidence="2" id="KW-0812">Transmembrane</keyword>
<sequence length="184" mass="20576">MDENKEDIKEEIVIDEEEARKQFLEELKSKNKEEQKKLIEMKEAKLAEAKAAEEAKLAAEAKALEEAKALAYKSEAIEEVVAAKEEESTPVSDSDKPHAKFSCNSLKATVIDTAVVGVVSIAGVGLLDLILRLVFGYYIVDYKGFCLIFLIVLLILYPLIMENTKLGKTLGQKLNKKEVQERNE</sequence>
<keyword evidence="2" id="KW-1133">Transmembrane helix</keyword>
<evidence type="ECO:0000313" key="4">
    <source>
        <dbReference type="Proteomes" id="UP000537131"/>
    </source>
</evidence>
<dbReference type="RefSeq" id="WP_169298818.1">
    <property type="nucleotide sequence ID" value="NZ_JABBNI010000036.1"/>
</dbReference>
<organism evidence="3 4">
    <name type="scientific">Clostridium muellerianum</name>
    <dbReference type="NCBI Taxonomy" id="2716538"/>
    <lineage>
        <taxon>Bacteria</taxon>
        <taxon>Bacillati</taxon>
        <taxon>Bacillota</taxon>
        <taxon>Clostridia</taxon>
        <taxon>Eubacteriales</taxon>
        <taxon>Clostridiaceae</taxon>
        <taxon>Clostridium</taxon>
    </lineage>
</organism>
<reference evidence="3 4" key="2">
    <citation type="submission" date="2020-06" db="EMBL/GenBank/DDBJ databases">
        <title>Complete Genome Sequence of Clostridium muelleri sp. nov. P21T, an Acid-Alcohol Producing Acetogen Isolated from Old Hay.</title>
        <authorList>
            <person name="Duncan K.E."/>
            <person name="Tanner R.S."/>
        </authorList>
    </citation>
    <scope>NUCLEOTIDE SEQUENCE [LARGE SCALE GENOMIC DNA]</scope>
    <source>
        <strain evidence="3 4">P21</strain>
    </source>
</reference>
<gene>
    <name evidence="3" type="ORF">HBE96_16455</name>
</gene>
<feature type="transmembrane region" description="Helical" evidence="2">
    <location>
        <begin position="142"/>
        <end position="160"/>
    </location>
</feature>
<comment type="caution">
    <text evidence="3">The sequence shown here is derived from an EMBL/GenBank/DDBJ whole genome shotgun (WGS) entry which is preliminary data.</text>
</comment>
<dbReference type="EMBL" id="JABBNI010000036">
    <property type="protein sequence ID" value="NMM64219.1"/>
    <property type="molecule type" value="Genomic_DNA"/>
</dbReference>
<reference evidence="3 4" key="1">
    <citation type="submission" date="2020-04" db="EMBL/GenBank/DDBJ databases">
        <authorList>
            <person name="Doyle D.A."/>
        </authorList>
    </citation>
    <scope>NUCLEOTIDE SEQUENCE [LARGE SCALE GENOMIC DNA]</scope>
    <source>
        <strain evidence="3 4">P21</strain>
    </source>
</reference>
<feature type="coiled-coil region" evidence="1">
    <location>
        <begin position="13"/>
        <end position="70"/>
    </location>
</feature>